<protein>
    <recommendedName>
        <fullName evidence="4">ATP-binding protein</fullName>
    </recommendedName>
</protein>
<evidence type="ECO:0000313" key="2">
    <source>
        <dbReference type="EMBL" id="MDT9685625.1"/>
    </source>
</evidence>
<feature type="region of interest" description="Disordered" evidence="1">
    <location>
        <begin position="1"/>
        <end position="30"/>
    </location>
</feature>
<evidence type="ECO:0000313" key="3">
    <source>
        <dbReference type="Proteomes" id="UP001250181"/>
    </source>
</evidence>
<evidence type="ECO:0000256" key="1">
    <source>
        <dbReference type="SAM" id="MobiDB-lite"/>
    </source>
</evidence>
<keyword evidence="3" id="KW-1185">Reference proteome</keyword>
<name>A0ABU3QS90_9ACTN</name>
<dbReference type="Proteomes" id="UP001250181">
    <property type="component" value="Unassembled WGS sequence"/>
</dbReference>
<organism evidence="2 3">
    <name type="scientific">Streptomyces tamarix</name>
    <dbReference type="NCBI Taxonomy" id="3078565"/>
    <lineage>
        <taxon>Bacteria</taxon>
        <taxon>Bacillati</taxon>
        <taxon>Actinomycetota</taxon>
        <taxon>Actinomycetes</taxon>
        <taxon>Kitasatosporales</taxon>
        <taxon>Streptomycetaceae</taxon>
        <taxon>Streptomyces</taxon>
    </lineage>
</organism>
<accession>A0ABU3QS90</accession>
<comment type="caution">
    <text evidence="2">The sequence shown here is derived from an EMBL/GenBank/DDBJ whole genome shotgun (WGS) entry which is preliminary data.</text>
</comment>
<dbReference type="RefSeq" id="WP_315880668.1">
    <property type="nucleotide sequence ID" value="NZ_JAWCTQ010000044.1"/>
</dbReference>
<reference evidence="2 3" key="1">
    <citation type="submission" date="2023-09" db="EMBL/GenBank/DDBJ databases">
        <title>Streptomyces sp. nov.: A antagonism against Alternaria gaisen Producing Streptochlin, Isolated from Tamarix root soil.</title>
        <authorList>
            <person name="Chen Y."/>
        </authorList>
    </citation>
    <scope>NUCLEOTIDE SEQUENCE [LARGE SCALE GENOMIC DNA]</scope>
    <source>
        <strain evidence="2 3">TRM76323</strain>
    </source>
</reference>
<proteinExistence type="predicted"/>
<evidence type="ECO:0008006" key="4">
    <source>
        <dbReference type="Google" id="ProtNLM"/>
    </source>
</evidence>
<gene>
    <name evidence="2" type="ORF">RND61_26690</name>
</gene>
<sequence length="154" mass="16629">MPERDEAEEPGRSVEEVQRPLEVEAERRGPELLDQLAREGRYTGRAFADPQSDLTEWTTTVVDRSGIARGGEEKTVSVQPLVSPELFGGGPVTVLDGTEGAAIIGPLNSGKTSAVDQTRAQLDAAGLSYEERAVTDDFGVQRVEFTVERPESGE</sequence>
<dbReference type="EMBL" id="JAWCTQ010000044">
    <property type="protein sequence ID" value="MDT9685625.1"/>
    <property type="molecule type" value="Genomic_DNA"/>
</dbReference>